<feature type="transmembrane region" description="Helical" evidence="1">
    <location>
        <begin position="61"/>
        <end position="80"/>
    </location>
</feature>
<dbReference type="EMBL" id="SHKL01000001">
    <property type="protein sequence ID" value="RZT83377.1"/>
    <property type="molecule type" value="Genomic_DNA"/>
</dbReference>
<feature type="transmembrane region" description="Helical" evidence="1">
    <location>
        <begin position="446"/>
        <end position="468"/>
    </location>
</feature>
<evidence type="ECO:0008006" key="4">
    <source>
        <dbReference type="Google" id="ProtNLM"/>
    </source>
</evidence>
<sequence length="661" mass="69065">MSWLAAVPVMLVAVFWVLGPGLLVALASGLRGIVAWGTAPLLSVGIVSMSAVAAGELGVRWGAHVPGVASVLLAGVALGGRYLVRRWRGAPVTDPRPPDGRFAAVAATAGMVVAVVLGWISSVGGMGRPDAVSQSFDVNFHYNAVARILDTGDASSLDVGRLVSAADSAFYPSAWHGMVSLVAPYAGVPGVVTGSNMTVLAVVLVVWPLSCLLLVRQVVGRSAGAALATPVISLGFVAFPWTLVTYGALWPNLIGVSLMPAVLAMVVTFACRARHSTLERGGAVVLAGVGLATLGLSHPNAVFGLAVVALCPMLWALAAFVRARVRRPTWTRAFTALAATVAAVAMTGAVAWLMFRSELLAGVRSYTWDPVETWPQGLLSVATNSPNGNSEAWAISILVVVGAVVAVRRTGWLTATYVITGLLYVIAASSSSSFWTGVWYNDSPRLAAMVPITAVPLAVLGVLALAGLIRRAIAASPETGWLRHPRPAVLVALGVAALVLFSGGLYQNSHTDQLASIYRYPADALLEPGQEEFLERAGEMLPADAVVAQNPWAGNAMLWALTDRRVLFPHLTGVWTPEQEMIAWHLRDAATDPAVCAALAATDVRYAITGPPTLWSWNPLSGGFPGLDGLDTAPGFERMAGDAQRGLYRITACDPTTAIGS</sequence>
<keyword evidence="1" id="KW-0812">Transmembrane</keyword>
<proteinExistence type="predicted"/>
<dbReference type="Pfam" id="PF20176">
    <property type="entry name" value="DUF6541"/>
    <property type="match status" value="1"/>
</dbReference>
<organism evidence="2 3">
    <name type="scientific">Pseudonocardia sediminis</name>
    <dbReference type="NCBI Taxonomy" id="1397368"/>
    <lineage>
        <taxon>Bacteria</taxon>
        <taxon>Bacillati</taxon>
        <taxon>Actinomycetota</taxon>
        <taxon>Actinomycetes</taxon>
        <taxon>Pseudonocardiales</taxon>
        <taxon>Pseudonocardiaceae</taxon>
        <taxon>Pseudonocardia</taxon>
    </lineage>
</organism>
<feature type="transmembrane region" description="Helical" evidence="1">
    <location>
        <begin position="415"/>
        <end position="440"/>
    </location>
</feature>
<feature type="transmembrane region" description="Helical" evidence="1">
    <location>
        <begin position="302"/>
        <end position="321"/>
    </location>
</feature>
<dbReference type="InterPro" id="IPR046671">
    <property type="entry name" value="DUF6541"/>
</dbReference>
<feature type="transmembrane region" description="Helical" evidence="1">
    <location>
        <begin position="197"/>
        <end position="215"/>
    </location>
</feature>
<dbReference type="Proteomes" id="UP000291591">
    <property type="component" value="Unassembled WGS sequence"/>
</dbReference>
<feature type="transmembrane region" description="Helical" evidence="1">
    <location>
        <begin position="249"/>
        <end position="271"/>
    </location>
</feature>
<feature type="transmembrane region" description="Helical" evidence="1">
    <location>
        <begin position="33"/>
        <end position="55"/>
    </location>
</feature>
<feature type="transmembrane region" description="Helical" evidence="1">
    <location>
        <begin position="6"/>
        <end position="26"/>
    </location>
</feature>
<evidence type="ECO:0000313" key="3">
    <source>
        <dbReference type="Proteomes" id="UP000291591"/>
    </source>
</evidence>
<evidence type="ECO:0000256" key="1">
    <source>
        <dbReference type="SAM" id="Phobius"/>
    </source>
</evidence>
<dbReference type="AlphaFoldDB" id="A0A4Q7UNT5"/>
<feature type="transmembrane region" description="Helical" evidence="1">
    <location>
        <begin position="101"/>
        <end position="120"/>
    </location>
</feature>
<protein>
    <recommendedName>
        <fullName evidence="4">4-amino-4-deoxy-L-arabinose transferase-like glycosyltransferase</fullName>
    </recommendedName>
</protein>
<dbReference type="OrthoDB" id="3169698at2"/>
<keyword evidence="3" id="KW-1185">Reference proteome</keyword>
<dbReference type="RefSeq" id="WP_130288138.1">
    <property type="nucleotide sequence ID" value="NZ_SHKL01000001.1"/>
</dbReference>
<comment type="caution">
    <text evidence="2">The sequence shown here is derived from an EMBL/GenBank/DDBJ whole genome shotgun (WGS) entry which is preliminary data.</text>
</comment>
<name>A0A4Q7UNT5_PSEST</name>
<evidence type="ECO:0000313" key="2">
    <source>
        <dbReference type="EMBL" id="RZT83377.1"/>
    </source>
</evidence>
<feature type="transmembrane region" description="Helical" evidence="1">
    <location>
        <begin position="278"/>
        <end position="296"/>
    </location>
</feature>
<feature type="transmembrane region" description="Helical" evidence="1">
    <location>
        <begin position="392"/>
        <end position="408"/>
    </location>
</feature>
<feature type="transmembrane region" description="Helical" evidence="1">
    <location>
        <begin position="488"/>
        <end position="506"/>
    </location>
</feature>
<feature type="transmembrane region" description="Helical" evidence="1">
    <location>
        <begin position="333"/>
        <end position="355"/>
    </location>
</feature>
<gene>
    <name evidence="2" type="ORF">EV383_0178</name>
</gene>
<keyword evidence="1" id="KW-1133">Transmembrane helix</keyword>
<accession>A0A4Q7UNT5</accession>
<reference evidence="2 3" key="1">
    <citation type="submission" date="2019-02" db="EMBL/GenBank/DDBJ databases">
        <title>Sequencing the genomes of 1000 actinobacteria strains.</title>
        <authorList>
            <person name="Klenk H.-P."/>
        </authorList>
    </citation>
    <scope>NUCLEOTIDE SEQUENCE [LARGE SCALE GENOMIC DNA]</scope>
    <source>
        <strain evidence="2 3">DSM 45779</strain>
    </source>
</reference>
<feature type="transmembrane region" description="Helical" evidence="1">
    <location>
        <begin position="222"/>
        <end position="243"/>
    </location>
</feature>
<keyword evidence="1" id="KW-0472">Membrane</keyword>